<reference evidence="2 3" key="1">
    <citation type="submission" date="2018-11" db="EMBL/GenBank/DDBJ databases">
        <title>Deinococcus shelandsis sp. nov., isolated from South Shetland Islands soil of Antarctica.</title>
        <authorList>
            <person name="Tian J."/>
        </authorList>
    </citation>
    <scope>NUCLEOTIDE SEQUENCE [LARGE SCALE GENOMIC DNA]</scope>
    <source>
        <strain evidence="2 3">S14-83T</strain>
    </source>
</reference>
<dbReference type="KEGG" id="dph:EHF33_07550"/>
<feature type="transmembrane region" description="Helical" evidence="1">
    <location>
        <begin position="31"/>
        <end position="49"/>
    </location>
</feature>
<evidence type="ECO:0000313" key="3">
    <source>
        <dbReference type="Proteomes" id="UP000276417"/>
    </source>
</evidence>
<sequence>MTWFYLLTSILMGFALLALLLRPDPQRPLTLWLLAALLPVLVAVTAAMFGQAQAQRTLSAFNPALQDRALAWRDAGGSENTSTLSLGGLDAACVVRAAQRGGTYQLSSSTLFVPHGAQLLGPWPSRAESDALMLSGQLNCRRVSVTGE</sequence>
<proteinExistence type="predicted"/>
<accession>A0A3G8YB56</accession>
<gene>
    <name evidence="2" type="ORF">EHF33_07550</name>
</gene>
<evidence type="ECO:0000256" key="1">
    <source>
        <dbReference type="SAM" id="Phobius"/>
    </source>
</evidence>
<keyword evidence="1" id="KW-1133">Transmembrane helix</keyword>
<keyword evidence="1" id="KW-0812">Transmembrane</keyword>
<keyword evidence="3" id="KW-1185">Reference proteome</keyword>
<dbReference type="RefSeq" id="WP_124869564.1">
    <property type="nucleotide sequence ID" value="NZ_CP034183.1"/>
</dbReference>
<name>A0A3G8YB56_9DEIO</name>
<dbReference type="AlphaFoldDB" id="A0A3G8YB56"/>
<keyword evidence="1" id="KW-0472">Membrane</keyword>
<organism evidence="2 3">
    <name type="scientific">Deinococcus psychrotolerans</name>
    <dbReference type="NCBI Taxonomy" id="2489213"/>
    <lineage>
        <taxon>Bacteria</taxon>
        <taxon>Thermotogati</taxon>
        <taxon>Deinococcota</taxon>
        <taxon>Deinococci</taxon>
        <taxon>Deinococcales</taxon>
        <taxon>Deinococcaceae</taxon>
        <taxon>Deinococcus</taxon>
    </lineage>
</organism>
<dbReference type="EMBL" id="CP034183">
    <property type="protein sequence ID" value="AZI42619.1"/>
    <property type="molecule type" value="Genomic_DNA"/>
</dbReference>
<protein>
    <submittedName>
        <fullName evidence="2">Uncharacterized protein</fullName>
    </submittedName>
</protein>
<evidence type="ECO:0000313" key="2">
    <source>
        <dbReference type="EMBL" id="AZI42619.1"/>
    </source>
</evidence>
<dbReference type="OrthoDB" id="71666at2"/>
<dbReference type="Proteomes" id="UP000276417">
    <property type="component" value="Chromosome 1"/>
</dbReference>